<evidence type="ECO:0000313" key="2">
    <source>
        <dbReference type="EMBL" id="RQW96197.1"/>
    </source>
</evidence>
<evidence type="ECO:0000259" key="1">
    <source>
        <dbReference type="Pfam" id="PF00487"/>
    </source>
</evidence>
<gene>
    <name evidence="2" type="ORF">DLJ60_05435</name>
</gene>
<dbReference type="RefSeq" id="WP_069090150.1">
    <property type="nucleotide sequence ID" value="NZ_JBEYHZ010000008.1"/>
</dbReference>
<proteinExistence type="predicted"/>
<dbReference type="InterPro" id="IPR012171">
    <property type="entry name" value="Fatty_acid_desaturase"/>
</dbReference>
<name>A0ABX9Y882_MICCH</name>
<dbReference type="InterPro" id="IPR005804">
    <property type="entry name" value="FA_desaturase_dom"/>
</dbReference>
<protein>
    <submittedName>
        <fullName evidence="2">Acyl-CoA desaturase</fullName>
    </submittedName>
</protein>
<dbReference type="CDD" id="cd03506">
    <property type="entry name" value="Delta6-FADS-like"/>
    <property type="match status" value="1"/>
</dbReference>
<keyword evidence="3" id="KW-1185">Reference proteome</keyword>
<organism evidence="2 3">
    <name type="scientific">Micromonospora chalcea</name>
    <dbReference type="NCBI Taxonomy" id="1874"/>
    <lineage>
        <taxon>Bacteria</taxon>
        <taxon>Bacillati</taxon>
        <taxon>Actinomycetota</taxon>
        <taxon>Actinomycetes</taxon>
        <taxon>Micromonosporales</taxon>
        <taxon>Micromonosporaceae</taxon>
        <taxon>Micromonospora</taxon>
    </lineage>
</organism>
<evidence type="ECO:0000313" key="3">
    <source>
        <dbReference type="Proteomes" id="UP000274694"/>
    </source>
</evidence>
<dbReference type="PANTHER" id="PTHR19353:SF19">
    <property type="entry name" value="DELTA(5) FATTY ACID DESATURASE C-RELATED"/>
    <property type="match status" value="1"/>
</dbReference>
<comment type="caution">
    <text evidence="2">The sequence shown here is derived from an EMBL/GenBank/DDBJ whole genome shotgun (WGS) entry which is preliminary data.</text>
</comment>
<dbReference type="PANTHER" id="PTHR19353">
    <property type="entry name" value="FATTY ACID DESATURASE 2"/>
    <property type="match status" value="1"/>
</dbReference>
<reference evidence="2 3" key="1">
    <citation type="submission" date="2018-05" db="EMBL/GenBank/DDBJ databases">
        <title>Micromonospora from Atacama Desert.</title>
        <authorList>
            <person name="Carro L."/>
            <person name="Goodfellow M."/>
            <person name="Klenk H.-P."/>
        </authorList>
    </citation>
    <scope>NUCLEOTIDE SEQUENCE [LARGE SCALE GENOMIC DNA]</scope>
    <source>
        <strain evidence="2 3">LB41</strain>
    </source>
</reference>
<accession>A0ABX9Y882</accession>
<sequence length="379" mass="43286">MTVIQKKAVNPIAHLSAEDIEIIGKELDAIRDRVLADRGERDARYIRKVVKTQRTLEMSSRAVLLFSLFPPAWIVGTAGLTVAKILENMEIGHNVLHGQWDWMRDPKIHSTTWEWDHVSPADQWKQSHNELHHRYTNVVGKDNDLGYGIMRVDEDQPWHPMHLGQPLWNLINAMFFEYGIAAYDMELGDHLKQRKLKDPKFRAKARAVGRKIRRQVLKDYVVHPLLSGPSFLTTLAATFTANLLRNVWSHSVIMCGHFPNGVETFEKTSIEGETRGEWYLRQMLGSANISGSRLLHIMTGNLSYQIEHHLFPDLPSNRYQEIAPQVRALFDRYGLHYTTGPLPKQVASAWWKVIRLSLPNRNDSRQPVAPAALASSGTA</sequence>
<dbReference type="Pfam" id="PF00487">
    <property type="entry name" value="FA_desaturase"/>
    <property type="match status" value="1"/>
</dbReference>
<dbReference type="EMBL" id="QGTA01000115">
    <property type="protein sequence ID" value="RQW96197.1"/>
    <property type="molecule type" value="Genomic_DNA"/>
</dbReference>
<feature type="domain" description="Fatty acid desaturase" evidence="1">
    <location>
        <begin position="72"/>
        <end position="339"/>
    </location>
</feature>
<dbReference type="Proteomes" id="UP000274694">
    <property type="component" value="Unassembled WGS sequence"/>
</dbReference>